<dbReference type="InterPro" id="IPR041078">
    <property type="entry name" value="Plavaka"/>
</dbReference>
<keyword evidence="3" id="KW-1185">Reference proteome</keyword>
<accession>A0A4Y9XUJ9</accession>
<feature type="region of interest" description="Disordered" evidence="1">
    <location>
        <begin position="621"/>
        <end position="718"/>
    </location>
</feature>
<dbReference type="OrthoDB" id="3199698at2759"/>
<dbReference type="Proteomes" id="UP000298327">
    <property type="component" value="Unassembled WGS sequence"/>
</dbReference>
<gene>
    <name evidence="2" type="ORF">EVG20_g9954</name>
</gene>
<dbReference type="Pfam" id="PF18759">
    <property type="entry name" value="Plavaka"/>
    <property type="match status" value="1"/>
</dbReference>
<dbReference type="EMBL" id="SEOQ01001100">
    <property type="protein sequence ID" value="TFY53830.1"/>
    <property type="molecule type" value="Genomic_DNA"/>
</dbReference>
<dbReference type="AlphaFoldDB" id="A0A4Y9XUJ9"/>
<evidence type="ECO:0000313" key="2">
    <source>
        <dbReference type="EMBL" id="TFY53830.1"/>
    </source>
</evidence>
<name>A0A4Y9XUJ9_9AGAM</name>
<feature type="compositionally biased region" description="Gly residues" evidence="1">
    <location>
        <begin position="637"/>
        <end position="667"/>
    </location>
</feature>
<proteinExistence type="predicted"/>
<comment type="caution">
    <text evidence="2">The sequence shown here is derived from an EMBL/GenBank/DDBJ whole genome shotgun (WGS) entry which is preliminary data.</text>
</comment>
<sequence length="931" mass="103229">MHRHVKPQGPKSTFRYHRLLNARKCDADGNFLPNNAPPPPRDNAEDWTPFANRPSFEFAELVFEKMESSAGDIDRLLQVFAAKAMLSGDGDGLFKNHDELYATIDTIQHGDIPWKTFKVRYQGPVTPQSPSWQCDAYIIHARDARAVAEQMIGNPDFDGKWDYIPFEEYTGPEEHRWCNVMSGQWAMNKADEIAKDPQTHGAMLVAPVLGADKTVVSVQTGQSEFHPLYMSLANVHGDVRRAHRDAVIPLAFLSIPKASREHDDQEEFRRFCKQLYHTTIAKVMSPLKPAMTVPVVMRCPDGHFRRVIFELGPFIADYPEQVYLAGIVSGWCPKCLARPTELHSAGDPRFRELTVQLKNAYRHRPGDLWDTWGIIDDVMPFTEYFPRADIHELITPDILHQLVKGTFKDHLVAWVEDYIYANNESKVAKSIMDDIDRRIAAVPGFPGLRRFPEGRNFKQWTGNDSKALMKVFLPAISGYVPTQMVQCVAALLDFSYLARRSAHDLSTLKAMKNALARFHAARVIFLTTDIRADFALPRQHALVHYVRNIELFGSLNGLCSSITESKHIRAVKRPWRRSNKYNALGQMLRTNSRLLKLANARIEFGRRGMLKGDVISHVLNQLNPDGAGSDNDDDDGGNGGGGGGGGGGGDGGSNGNDGDGNDGGDGGDGSDGDNGDNGGDGGDGGDGGGGDAGDGFDVAGVDGEPVQSITELPKRQVSTRSVDALGTELCQPNLLELIRRFLWDQCYDGDDISGEHALIDDCPVFTGSIRTYRTATSTFYAPSELAGSGGMHRELLRSVASWYGGYGRYDTVLIQTGNNTDRMGGMLVGRVRAFLAFTHDKERYPCALVDWFVPYGARPDAVTGLWKVFPDGTTALVHLSSIIRACHLIGVWGEMRVPPDFNFTYTLDTFECFYLNRYADYHAHEIIPGLY</sequence>
<organism evidence="2 3">
    <name type="scientific">Dentipellis fragilis</name>
    <dbReference type="NCBI Taxonomy" id="205917"/>
    <lineage>
        <taxon>Eukaryota</taxon>
        <taxon>Fungi</taxon>
        <taxon>Dikarya</taxon>
        <taxon>Basidiomycota</taxon>
        <taxon>Agaricomycotina</taxon>
        <taxon>Agaricomycetes</taxon>
        <taxon>Russulales</taxon>
        <taxon>Hericiaceae</taxon>
        <taxon>Dentipellis</taxon>
    </lineage>
</organism>
<evidence type="ECO:0000313" key="3">
    <source>
        <dbReference type="Proteomes" id="UP000298327"/>
    </source>
</evidence>
<protein>
    <submittedName>
        <fullName evidence="2">Uncharacterized protein</fullName>
    </submittedName>
</protein>
<feature type="compositionally biased region" description="Gly residues" evidence="1">
    <location>
        <begin position="675"/>
        <end position="693"/>
    </location>
</feature>
<dbReference type="STRING" id="205917.A0A4Y9XUJ9"/>
<evidence type="ECO:0000256" key="1">
    <source>
        <dbReference type="SAM" id="MobiDB-lite"/>
    </source>
</evidence>
<reference evidence="2 3" key="1">
    <citation type="submission" date="2019-02" db="EMBL/GenBank/DDBJ databases">
        <title>Genome sequencing of the rare red list fungi Dentipellis fragilis.</title>
        <authorList>
            <person name="Buettner E."/>
            <person name="Kellner H."/>
        </authorList>
    </citation>
    <scope>NUCLEOTIDE SEQUENCE [LARGE SCALE GENOMIC DNA]</scope>
    <source>
        <strain evidence="2 3">DSM 105465</strain>
    </source>
</reference>